<accession>A0ABS3AD20</accession>
<comment type="caution">
    <text evidence="2">The sequence shown here is derived from an EMBL/GenBank/DDBJ whole genome shotgun (WGS) entry which is preliminary data.</text>
</comment>
<dbReference type="Proteomes" id="UP000772591">
    <property type="component" value="Unassembled WGS sequence"/>
</dbReference>
<proteinExistence type="predicted"/>
<keyword evidence="3" id="KW-1185">Reference proteome</keyword>
<evidence type="ECO:0000259" key="1">
    <source>
        <dbReference type="Pfam" id="PF13088"/>
    </source>
</evidence>
<evidence type="ECO:0000313" key="2">
    <source>
        <dbReference type="EMBL" id="MBN3965060.1"/>
    </source>
</evidence>
<sequence>MRINPPRLAVYVVLVCLFAGAWFTHPAAVHSSFALMSPVMAVADKVAKPVYTSRFASSGLVDFVHSSAVTALPDGSLMSVWFAGTREGAADVQVRSARFNAKTGEWGAEQVLATRQSTQQGTRKYIRKLGNPVVALAPDNRLWLFYVSVSMGGWAGSAVNVMVSDDLGDNWSAPRQLITSPFLNISTLVRSAPVFHADGSIGLPVYHEFLGKFAEYLYLSPDGDVIDKFRISRGTNSLQPTVVPLDGQRGVALLRYAGETHHRVLATRTEDAGQTWSEPYPLEPSNPNSSLAAVATPKHGLLVALNDLREGRFKLSLYGTDAKMDDWRALRDLDKSPDPEGEPFSPQAYKDIIGQKFRDSSGALRQPLEAQFLSNLDTRVCTSRGCEFEYEYPYFIRSPDGMYHLVYSWNNTFIKHVTFNEAWLSERLK</sequence>
<gene>
    <name evidence="2" type="ORF">IMW75_07120</name>
</gene>
<dbReference type="EMBL" id="JADEVO010000007">
    <property type="protein sequence ID" value="MBN3965060.1"/>
    <property type="molecule type" value="Genomic_DNA"/>
</dbReference>
<dbReference type="SUPFAM" id="SSF50939">
    <property type="entry name" value="Sialidases"/>
    <property type="match status" value="1"/>
</dbReference>
<dbReference type="InterPro" id="IPR011040">
    <property type="entry name" value="Sialidase"/>
</dbReference>
<dbReference type="Pfam" id="PF13088">
    <property type="entry name" value="BNR_2"/>
    <property type="match status" value="1"/>
</dbReference>
<dbReference type="PANTHER" id="PTHR43752">
    <property type="entry name" value="BNR/ASP-BOX REPEAT FAMILY PROTEIN"/>
    <property type="match status" value="1"/>
</dbReference>
<organism evidence="2 3">
    <name type="scientific">Pseudomonas gregormendelii</name>
    <dbReference type="NCBI Taxonomy" id="1628277"/>
    <lineage>
        <taxon>Bacteria</taxon>
        <taxon>Pseudomonadati</taxon>
        <taxon>Pseudomonadota</taxon>
        <taxon>Gammaproteobacteria</taxon>
        <taxon>Pseudomonadales</taxon>
        <taxon>Pseudomonadaceae</taxon>
        <taxon>Pseudomonas</taxon>
    </lineage>
</organism>
<protein>
    <submittedName>
        <fullName evidence="2">Exo-alpha-sialidase</fullName>
    </submittedName>
</protein>
<reference evidence="2 3" key="1">
    <citation type="journal article" date="2021" name="Int. J. Syst. Evol. Microbiol.">
        <title>Pseudomonas piscium sp. nov., Pseudomonas pisciculturae sp. nov., Pseudomonas mucoides sp. nov. and Pseudomonas neuropathica sp. nov. isolated from rainbow trout.</title>
        <authorList>
            <person name="Duman M."/>
            <person name="Mulet M."/>
            <person name="Altun S."/>
            <person name="Saticioglu I.B."/>
            <person name="Gomila M."/>
            <person name="Lalucat J."/>
            <person name="Garcia-Valdes E."/>
        </authorList>
    </citation>
    <scope>NUCLEOTIDE SEQUENCE [LARGE SCALE GENOMIC DNA]</scope>
    <source>
        <strain evidence="2 3">LMG 28632</strain>
    </source>
</reference>
<dbReference type="Gene3D" id="2.120.10.10">
    <property type="match status" value="1"/>
</dbReference>
<dbReference type="PANTHER" id="PTHR43752:SF2">
    <property type="entry name" value="BNR_ASP-BOX REPEAT FAMILY PROTEIN"/>
    <property type="match status" value="1"/>
</dbReference>
<dbReference type="InterPro" id="IPR036278">
    <property type="entry name" value="Sialidase_sf"/>
</dbReference>
<evidence type="ECO:0000313" key="3">
    <source>
        <dbReference type="Proteomes" id="UP000772591"/>
    </source>
</evidence>
<feature type="domain" description="Sialidase" evidence="1">
    <location>
        <begin position="75"/>
        <end position="405"/>
    </location>
</feature>
<name>A0ABS3AD20_9PSED</name>
<dbReference type="CDD" id="cd15482">
    <property type="entry name" value="Sialidase_non-viral"/>
    <property type="match status" value="1"/>
</dbReference>